<accession>A0A498K2J4</accession>
<dbReference type="Proteomes" id="UP000290289">
    <property type="component" value="Chromosome 4"/>
</dbReference>
<proteinExistence type="predicted"/>
<sequence>METKLLLLWMLLLKPLFLNVLPPFSSREMRRSSSSFCVRSSKISSLPSPWFFSLTASVLISESLSLSSFSALSFSSRSNSCFSSSSAFSYLCFSISRLSFTSLVDTACSTRLLYDRCRVKCQGVADSRMKQAFVRRVSSEVPRFTVDVRK</sequence>
<protein>
    <recommendedName>
        <fullName evidence="4">Secreted protein</fullName>
    </recommendedName>
</protein>
<evidence type="ECO:0000313" key="2">
    <source>
        <dbReference type="EMBL" id="RXI01811.1"/>
    </source>
</evidence>
<feature type="signal peptide" evidence="1">
    <location>
        <begin position="1"/>
        <end position="18"/>
    </location>
</feature>
<evidence type="ECO:0000256" key="1">
    <source>
        <dbReference type="SAM" id="SignalP"/>
    </source>
</evidence>
<gene>
    <name evidence="2" type="ORF">DVH24_015160</name>
</gene>
<keyword evidence="3" id="KW-1185">Reference proteome</keyword>
<comment type="caution">
    <text evidence="2">The sequence shown here is derived from an EMBL/GenBank/DDBJ whole genome shotgun (WGS) entry which is preliminary data.</text>
</comment>
<keyword evidence="1" id="KW-0732">Signal</keyword>
<dbReference type="AlphaFoldDB" id="A0A498K2J4"/>
<name>A0A498K2J4_MALDO</name>
<dbReference type="EMBL" id="RDQH01000330">
    <property type="protein sequence ID" value="RXI01811.1"/>
    <property type="molecule type" value="Genomic_DNA"/>
</dbReference>
<feature type="chain" id="PRO_5019804091" description="Secreted protein" evidence="1">
    <location>
        <begin position="19"/>
        <end position="150"/>
    </location>
</feature>
<organism evidence="2 3">
    <name type="scientific">Malus domestica</name>
    <name type="common">Apple</name>
    <name type="synonym">Pyrus malus</name>
    <dbReference type="NCBI Taxonomy" id="3750"/>
    <lineage>
        <taxon>Eukaryota</taxon>
        <taxon>Viridiplantae</taxon>
        <taxon>Streptophyta</taxon>
        <taxon>Embryophyta</taxon>
        <taxon>Tracheophyta</taxon>
        <taxon>Spermatophyta</taxon>
        <taxon>Magnoliopsida</taxon>
        <taxon>eudicotyledons</taxon>
        <taxon>Gunneridae</taxon>
        <taxon>Pentapetalae</taxon>
        <taxon>rosids</taxon>
        <taxon>fabids</taxon>
        <taxon>Rosales</taxon>
        <taxon>Rosaceae</taxon>
        <taxon>Amygdaloideae</taxon>
        <taxon>Maleae</taxon>
        <taxon>Malus</taxon>
    </lineage>
</organism>
<evidence type="ECO:0008006" key="4">
    <source>
        <dbReference type="Google" id="ProtNLM"/>
    </source>
</evidence>
<reference evidence="2 3" key="1">
    <citation type="submission" date="2018-10" db="EMBL/GenBank/DDBJ databases">
        <title>A high-quality apple genome assembly.</title>
        <authorList>
            <person name="Hu J."/>
        </authorList>
    </citation>
    <scope>NUCLEOTIDE SEQUENCE [LARGE SCALE GENOMIC DNA]</scope>
    <source>
        <strain evidence="3">cv. HFTH1</strain>
        <tissue evidence="2">Young leaf</tissue>
    </source>
</reference>
<evidence type="ECO:0000313" key="3">
    <source>
        <dbReference type="Proteomes" id="UP000290289"/>
    </source>
</evidence>